<evidence type="ECO:0000256" key="2">
    <source>
        <dbReference type="ARBA" id="ARBA00023315"/>
    </source>
</evidence>
<keyword evidence="1 5" id="KW-0808">Transferase</keyword>
<dbReference type="InterPro" id="IPR016181">
    <property type="entry name" value="Acyl_CoA_acyltransferase"/>
</dbReference>
<evidence type="ECO:0000313" key="6">
    <source>
        <dbReference type="Proteomes" id="UP000030408"/>
    </source>
</evidence>
<gene>
    <name evidence="5" type="ORF">CD33_00355</name>
</gene>
<dbReference type="STRING" id="1384057.CD33_00355"/>
<keyword evidence="6" id="KW-1185">Reference proteome</keyword>
<dbReference type="Proteomes" id="UP000030408">
    <property type="component" value="Unassembled WGS sequence"/>
</dbReference>
<dbReference type="InterPro" id="IPR051531">
    <property type="entry name" value="N-acetyltransferase"/>
</dbReference>
<accession>A0A0A3IXW9</accession>
<organism evidence="5 6">
    <name type="scientific">Ureibacillus sinduriensis BLB-1 = JCM 15800</name>
    <dbReference type="NCBI Taxonomy" id="1384057"/>
    <lineage>
        <taxon>Bacteria</taxon>
        <taxon>Bacillati</taxon>
        <taxon>Bacillota</taxon>
        <taxon>Bacilli</taxon>
        <taxon>Bacillales</taxon>
        <taxon>Caryophanaceae</taxon>
        <taxon>Ureibacillus</taxon>
    </lineage>
</organism>
<dbReference type="Gene3D" id="3.40.630.30">
    <property type="match status" value="1"/>
</dbReference>
<dbReference type="PANTHER" id="PTHR43792">
    <property type="entry name" value="GNAT FAMILY, PUTATIVE (AFU_ORTHOLOGUE AFUA_3G00765)-RELATED-RELATED"/>
    <property type="match status" value="1"/>
</dbReference>
<protein>
    <submittedName>
        <fullName evidence="5">Acetyltransferase</fullName>
    </submittedName>
</protein>
<proteinExistence type="inferred from homology"/>
<evidence type="ECO:0000256" key="1">
    <source>
        <dbReference type="ARBA" id="ARBA00022679"/>
    </source>
</evidence>
<dbReference type="eggNOG" id="COG1670">
    <property type="taxonomic scope" value="Bacteria"/>
</dbReference>
<dbReference type="InterPro" id="IPR000182">
    <property type="entry name" value="GNAT_dom"/>
</dbReference>
<evidence type="ECO:0000259" key="4">
    <source>
        <dbReference type="PROSITE" id="PS51186"/>
    </source>
</evidence>
<name>A0A0A3IXW9_9BACL</name>
<dbReference type="Pfam" id="PF13302">
    <property type="entry name" value="Acetyltransf_3"/>
    <property type="match status" value="1"/>
</dbReference>
<dbReference type="GO" id="GO:0016747">
    <property type="term" value="F:acyltransferase activity, transferring groups other than amino-acyl groups"/>
    <property type="evidence" value="ECO:0007669"/>
    <property type="project" value="InterPro"/>
</dbReference>
<feature type="domain" description="N-acetyltransferase" evidence="4">
    <location>
        <begin position="17"/>
        <end position="157"/>
    </location>
</feature>
<keyword evidence="2" id="KW-0012">Acyltransferase</keyword>
<dbReference type="PANTHER" id="PTHR43792:SF8">
    <property type="entry name" value="[RIBOSOMAL PROTEIN US5]-ALANINE N-ACETYLTRANSFERASE"/>
    <property type="match status" value="1"/>
</dbReference>
<sequence length="178" mass="21089">MENLQYKPFQNELKELISFMTINSWDYHAEANTTEESIIQLYNKGWYKQDRETIWIELSNKKIGLMIIHDISDTIPSFDIRLDGAYRGCGYGKEAVKWIVDYIFNLRDNINKIEAYTRSDNYAMRKTLNNCAFVKEGYLRSSWENLDGTIYDSICYSVIRTDWKEGVLTPIRLNEFPY</sequence>
<dbReference type="RefSeq" id="WP_036197038.1">
    <property type="nucleotide sequence ID" value="NZ_AVCY01000034.1"/>
</dbReference>
<reference evidence="5 6" key="1">
    <citation type="submission" date="2014-02" db="EMBL/GenBank/DDBJ databases">
        <title>Draft genome sequence of Lysinibacillus sinduriensis JCM 15800.</title>
        <authorList>
            <person name="Zhang F."/>
            <person name="Wang G."/>
            <person name="Zhang L."/>
        </authorList>
    </citation>
    <scope>NUCLEOTIDE SEQUENCE [LARGE SCALE GENOMIC DNA]</scope>
    <source>
        <strain evidence="5 6">JCM 15800</strain>
    </source>
</reference>
<dbReference type="EMBL" id="JPVO01000022">
    <property type="protein sequence ID" value="KGR79667.1"/>
    <property type="molecule type" value="Genomic_DNA"/>
</dbReference>
<comment type="caution">
    <text evidence="5">The sequence shown here is derived from an EMBL/GenBank/DDBJ whole genome shotgun (WGS) entry which is preliminary data.</text>
</comment>
<evidence type="ECO:0000256" key="3">
    <source>
        <dbReference type="ARBA" id="ARBA00038502"/>
    </source>
</evidence>
<evidence type="ECO:0000313" key="5">
    <source>
        <dbReference type="EMBL" id="KGR79667.1"/>
    </source>
</evidence>
<dbReference type="PROSITE" id="PS51186">
    <property type="entry name" value="GNAT"/>
    <property type="match status" value="1"/>
</dbReference>
<dbReference type="SUPFAM" id="SSF55729">
    <property type="entry name" value="Acyl-CoA N-acyltransferases (Nat)"/>
    <property type="match status" value="1"/>
</dbReference>
<comment type="similarity">
    <text evidence="3">Belongs to the acetyltransferase family. RimJ subfamily.</text>
</comment>
<dbReference type="AlphaFoldDB" id="A0A0A3IXW9"/>